<reference evidence="3" key="1">
    <citation type="submission" date="2015-07" db="EMBL/GenBank/DDBJ databases">
        <title>Transcriptome Assembly of Anthurium amnicola.</title>
        <authorList>
            <person name="Suzuki J."/>
        </authorList>
    </citation>
    <scope>NUCLEOTIDE SEQUENCE</scope>
</reference>
<name>A0A1D1YGE9_9ARAE</name>
<feature type="transmembrane region" description="Helical" evidence="1">
    <location>
        <begin position="83"/>
        <end position="101"/>
    </location>
</feature>
<feature type="domain" description="DUF7727" evidence="2">
    <location>
        <begin position="1"/>
        <end position="125"/>
    </location>
</feature>
<proteinExistence type="predicted"/>
<dbReference type="PANTHER" id="PTHR40629:SF1">
    <property type="entry name" value="PRO41 PROTEIN"/>
    <property type="match status" value="1"/>
</dbReference>
<dbReference type="AlphaFoldDB" id="A0A1D1YGE9"/>
<gene>
    <name evidence="3" type="primary">Cyba</name>
    <name evidence="3" type="ORF">g.81075</name>
</gene>
<keyword evidence="1" id="KW-0812">Transmembrane</keyword>
<keyword evidence="1" id="KW-0472">Membrane</keyword>
<dbReference type="Pfam" id="PF24853">
    <property type="entry name" value="DUF7727"/>
    <property type="match status" value="1"/>
</dbReference>
<dbReference type="PANTHER" id="PTHR40629">
    <property type="entry name" value="PRO41 PROTEIN"/>
    <property type="match status" value="1"/>
</dbReference>
<protein>
    <submittedName>
        <fullName evidence="3">Cytochrome b-245 light chain</fullName>
    </submittedName>
</protein>
<sequence>MGKVIWSQWANLIAIVAGVFEVVGGVFGLFYRLSMWEKVTSIFDAFVIPINVIAIVCIVFGLAILAIEVPLPLFKGTFFTRTYVPRIVLYVIFAAVSFIDYQNVNPGLYMYISCLMYMMALAKGENKVAPKETRGLKV</sequence>
<dbReference type="InterPro" id="IPR056144">
    <property type="entry name" value="DUF7727"/>
</dbReference>
<keyword evidence="1" id="KW-1133">Transmembrane helix</keyword>
<evidence type="ECO:0000259" key="2">
    <source>
        <dbReference type="Pfam" id="PF24853"/>
    </source>
</evidence>
<evidence type="ECO:0000313" key="3">
    <source>
        <dbReference type="EMBL" id="JAT53725.1"/>
    </source>
</evidence>
<accession>A0A1D1YGE9</accession>
<dbReference type="EMBL" id="GDJX01014211">
    <property type="protein sequence ID" value="JAT53725.1"/>
    <property type="molecule type" value="Transcribed_RNA"/>
</dbReference>
<feature type="transmembrane region" description="Helical" evidence="1">
    <location>
        <begin position="45"/>
        <end position="71"/>
    </location>
</feature>
<organism evidence="3">
    <name type="scientific">Anthurium amnicola</name>
    <dbReference type="NCBI Taxonomy" id="1678845"/>
    <lineage>
        <taxon>Eukaryota</taxon>
        <taxon>Viridiplantae</taxon>
        <taxon>Streptophyta</taxon>
        <taxon>Embryophyta</taxon>
        <taxon>Tracheophyta</taxon>
        <taxon>Spermatophyta</taxon>
        <taxon>Magnoliopsida</taxon>
        <taxon>Liliopsida</taxon>
        <taxon>Araceae</taxon>
        <taxon>Pothoideae</taxon>
        <taxon>Potheae</taxon>
        <taxon>Anthurium</taxon>
    </lineage>
</organism>
<feature type="transmembrane region" description="Helical" evidence="1">
    <location>
        <begin position="12"/>
        <end position="33"/>
    </location>
</feature>
<evidence type="ECO:0000256" key="1">
    <source>
        <dbReference type="SAM" id="Phobius"/>
    </source>
</evidence>